<dbReference type="InterPro" id="IPR036291">
    <property type="entry name" value="NAD(P)-bd_dom_sf"/>
</dbReference>
<sequence>MSSSTPAAGEARCVLVTGAAKRLGRRIALDLAAAGWNLALHYRHSALEAEQCAADCRLLGVQAAVFGADLADEAACRALVPLVLQRFGRLDAVVNNASTFEHDSAASFSYASLEQHLRSNTAPAVLLAQALHQHLGQRTPTASAAGVVVNLLDQKLWNLNPDFFSYTLSKAALHCATTMLALALAPLVRVVGVAPGLTLTSHLLDEAKFAQLHRQSPLGRSSSPEDVAAAVRFALDNRSVTGSTLLVDGGQHLQRFERDFSLM</sequence>
<gene>
    <name evidence="3" type="ORF">SMCB_1721</name>
</gene>
<dbReference type="RefSeq" id="WP_045536314.1">
    <property type="nucleotide sequence ID" value="NZ_AP014569.1"/>
</dbReference>
<dbReference type="InterPro" id="IPR002347">
    <property type="entry name" value="SDR_fam"/>
</dbReference>
<evidence type="ECO:0000313" key="3">
    <source>
        <dbReference type="EMBL" id="BAO83949.1"/>
    </source>
</evidence>
<dbReference type="AlphaFoldDB" id="A0A060NYI8"/>
<keyword evidence="2" id="KW-0560">Oxidoreductase</keyword>
<organism evidence="3 4">
    <name type="scientific">Serpentinimonas maccroryi</name>
    <dbReference type="NCBI Taxonomy" id="1458426"/>
    <lineage>
        <taxon>Bacteria</taxon>
        <taxon>Pseudomonadati</taxon>
        <taxon>Pseudomonadota</taxon>
        <taxon>Betaproteobacteria</taxon>
        <taxon>Burkholderiales</taxon>
        <taxon>Comamonadaceae</taxon>
        <taxon>Serpentinimonas</taxon>
    </lineage>
</organism>
<proteinExistence type="inferred from homology"/>
<keyword evidence="4" id="KW-1185">Reference proteome</keyword>
<dbReference type="EMBL" id="AP014569">
    <property type="protein sequence ID" value="BAO83949.1"/>
    <property type="molecule type" value="Genomic_DNA"/>
</dbReference>
<dbReference type="Gene3D" id="3.40.50.720">
    <property type="entry name" value="NAD(P)-binding Rossmann-like Domain"/>
    <property type="match status" value="1"/>
</dbReference>
<comment type="similarity">
    <text evidence="1">Belongs to the short-chain dehydrogenases/reductases (SDR) family.</text>
</comment>
<dbReference type="PANTHER" id="PTHR43639">
    <property type="entry name" value="OXIDOREDUCTASE, SHORT-CHAIN DEHYDROGENASE/REDUCTASE FAMILY (AFU_ORTHOLOGUE AFUA_5G02870)"/>
    <property type="match status" value="1"/>
</dbReference>
<dbReference type="GO" id="GO:0016491">
    <property type="term" value="F:oxidoreductase activity"/>
    <property type="evidence" value="ECO:0007669"/>
    <property type="project" value="UniProtKB-KW"/>
</dbReference>
<dbReference type="SUPFAM" id="SSF51735">
    <property type="entry name" value="NAD(P)-binding Rossmann-fold domains"/>
    <property type="match status" value="1"/>
</dbReference>
<dbReference type="PANTHER" id="PTHR43639:SF1">
    <property type="entry name" value="SHORT-CHAIN DEHYDROGENASE_REDUCTASE FAMILY PROTEIN"/>
    <property type="match status" value="1"/>
</dbReference>
<accession>A0A060NYI8</accession>
<dbReference type="PRINTS" id="PR00081">
    <property type="entry name" value="GDHRDH"/>
</dbReference>
<dbReference type="PRINTS" id="PR00080">
    <property type="entry name" value="SDRFAMILY"/>
</dbReference>
<evidence type="ECO:0000313" key="4">
    <source>
        <dbReference type="Proteomes" id="UP000066014"/>
    </source>
</evidence>
<evidence type="ECO:0000256" key="1">
    <source>
        <dbReference type="ARBA" id="ARBA00006484"/>
    </source>
</evidence>
<dbReference type="NCBIfam" id="NF006597">
    <property type="entry name" value="PRK09134.1"/>
    <property type="match status" value="1"/>
</dbReference>
<evidence type="ECO:0000256" key="2">
    <source>
        <dbReference type="ARBA" id="ARBA00023002"/>
    </source>
</evidence>
<protein>
    <submittedName>
        <fullName evidence="3">Dehydrogenase with different specificities</fullName>
    </submittedName>
</protein>
<dbReference type="HOGENOM" id="CLU_010194_1_3_4"/>
<reference evidence="3 4" key="1">
    <citation type="journal article" date="2014" name="Nat. Commun.">
        <title>Physiological and genomic features of highly alkaliphilic hydrogen-utilizing Betaproteobacteria from a continental serpentinizing site.</title>
        <authorList>
            <person name="Suzuki S."/>
            <person name="Kuenen J.G."/>
            <person name="Schipper K."/>
            <person name="van der Velde S."/>
            <person name="Ishii S."/>
            <person name="Wu A."/>
            <person name="Sorokin D.Y."/>
            <person name="Tenney A."/>
            <person name="Meng X.Y."/>
            <person name="Morrill P.L."/>
            <person name="Kamagata Y."/>
            <person name="Muyzer G."/>
            <person name="Nealson K.H."/>
        </authorList>
    </citation>
    <scope>NUCLEOTIDE SEQUENCE [LARGE SCALE GENOMIC DNA]</scope>
    <source>
        <strain evidence="3 4">B1</strain>
    </source>
</reference>
<dbReference type="STRING" id="1458426.SMCB_1721"/>
<dbReference type="OrthoDB" id="5292672at2"/>
<dbReference type="Proteomes" id="UP000066014">
    <property type="component" value="Chromosome"/>
</dbReference>
<name>A0A060NYI8_9BURK</name>
<dbReference type="Pfam" id="PF13561">
    <property type="entry name" value="adh_short_C2"/>
    <property type="match status" value="1"/>
</dbReference>
<dbReference type="KEGG" id="cbab:SMCB_1721"/>